<gene>
    <name evidence="7" type="primary">yxlF_3</name>
    <name evidence="7" type="ORF">CA12_39320</name>
</gene>
<dbReference type="SMART" id="SM00382">
    <property type="entry name" value="AAA"/>
    <property type="match status" value="1"/>
</dbReference>
<accession>A0A517PEL0</accession>
<dbReference type="Proteomes" id="UP000318741">
    <property type="component" value="Chromosome"/>
</dbReference>
<keyword evidence="2" id="KW-0813">Transport</keyword>
<dbReference type="InterPro" id="IPR027417">
    <property type="entry name" value="P-loop_NTPase"/>
</dbReference>
<dbReference type="InterPro" id="IPR017871">
    <property type="entry name" value="ABC_transporter-like_CS"/>
</dbReference>
<evidence type="ECO:0000259" key="6">
    <source>
        <dbReference type="PROSITE" id="PS50893"/>
    </source>
</evidence>
<dbReference type="GO" id="GO:0016887">
    <property type="term" value="F:ATP hydrolysis activity"/>
    <property type="evidence" value="ECO:0007669"/>
    <property type="project" value="InterPro"/>
</dbReference>
<sequence>MTTPEPPADLAFDDPPACPQPPAPRGSGEPVVDATGLTKTYRDGWFGRTKVHALRGVSFRVERGEIFGLLGPNGAGKTTLIKVLLGICRKSGGTATVLGCPAGAREARCRIGYLPEGHRLPRHLTANTALDYYGGLSGLSGADVKRRRGDLLRLVGLSKWGDTNVRKFSKGMQQRLGLAQAMLHDPDLLILDEPTDGVDPVGRADIRKVLGELKARGKTVFLNSHLLQELEMVCDRAAILRNGEVRGIGNMDELRGGGEQISLRVLGAEKAVRAALVGARLGDVPLRPLGADADGRGRFTVELAEADQPRIDAAVDALRAAGVSLHSLVRTKPSLEDAFLRAVADDPTADGVRQAGGVTE</sequence>
<evidence type="ECO:0000256" key="5">
    <source>
        <dbReference type="SAM" id="MobiDB-lite"/>
    </source>
</evidence>
<dbReference type="KEGG" id="acaf:CA12_39320"/>
<feature type="domain" description="ABC transporter" evidence="6">
    <location>
        <begin position="32"/>
        <end position="267"/>
    </location>
</feature>
<keyword evidence="3" id="KW-0547">Nucleotide-binding</keyword>
<dbReference type="EMBL" id="CP036265">
    <property type="protein sequence ID" value="QDT17798.1"/>
    <property type="molecule type" value="Genomic_DNA"/>
</dbReference>
<dbReference type="PANTHER" id="PTHR43335:SF2">
    <property type="entry name" value="ABC TRANSPORTER, ATP-BINDING PROTEIN"/>
    <property type="match status" value="1"/>
</dbReference>
<dbReference type="AlphaFoldDB" id="A0A517PEL0"/>
<keyword evidence="8" id="KW-1185">Reference proteome</keyword>
<dbReference type="Pfam" id="PF00005">
    <property type="entry name" value="ABC_tran"/>
    <property type="match status" value="1"/>
</dbReference>
<dbReference type="SUPFAM" id="SSF52540">
    <property type="entry name" value="P-loop containing nucleoside triphosphate hydrolases"/>
    <property type="match status" value="1"/>
</dbReference>
<feature type="region of interest" description="Disordered" evidence="5">
    <location>
        <begin position="1"/>
        <end position="32"/>
    </location>
</feature>
<proteinExistence type="inferred from homology"/>
<dbReference type="RefSeq" id="WP_207622047.1">
    <property type="nucleotide sequence ID" value="NZ_CP036265.1"/>
</dbReference>
<evidence type="ECO:0000313" key="8">
    <source>
        <dbReference type="Proteomes" id="UP000318741"/>
    </source>
</evidence>
<evidence type="ECO:0000256" key="2">
    <source>
        <dbReference type="ARBA" id="ARBA00022448"/>
    </source>
</evidence>
<evidence type="ECO:0000256" key="3">
    <source>
        <dbReference type="ARBA" id="ARBA00022741"/>
    </source>
</evidence>
<dbReference type="Gene3D" id="3.40.50.300">
    <property type="entry name" value="P-loop containing nucleotide triphosphate hydrolases"/>
    <property type="match status" value="1"/>
</dbReference>
<protein>
    <submittedName>
        <fullName evidence="7">Putative ABC transporter ATP-binding protein YxlF</fullName>
        <ecNumber evidence="7">3.6.3.-</ecNumber>
    </submittedName>
</protein>
<dbReference type="PROSITE" id="PS00211">
    <property type="entry name" value="ABC_TRANSPORTER_1"/>
    <property type="match status" value="1"/>
</dbReference>
<name>A0A517PEL0_9PLAN</name>
<comment type="similarity">
    <text evidence="1">Belongs to the ABC transporter superfamily.</text>
</comment>
<dbReference type="PANTHER" id="PTHR43335">
    <property type="entry name" value="ABC TRANSPORTER, ATP-BINDING PROTEIN"/>
    <property type="match status" value="1"/>
</dbReference>
<dbReference type="CDD" id="cd03230">
    <property type="entry name" value="ABC_DR_subfamily_A"/>
    <property type="match status" value="1"/>
</dbReference>
<dbReference type="GO" id="GO:0005524">
    <property type="term" value="F:ATP binding"/>
    <property type="evidence" value="ECO:0007669"/>
    <property type="project" value="UniProtKB-KW"/>
</dbReference>
<keyword evidence="4 7" id="KW-0067">ATP-binding</keyword>
<dbReference type="EC" id="3.6.3.-" evidence="7"/>
<keyword evidence="7" id="KW-0378">Hydrolase</keyword>
<evidence type="ECO:0000313" key="7">
    <source>
        <dbReference type="EMBL" id="QDT17798.1"/>
    </source>
</evidence>
<dbReference type="InterPro" id="IPR003593">
    <property type="entry name" value="AAA+_ATPase"/>
</dbReference>
<evidence type="ECO:0000256" key="1">
    <source>
        <dbReference type="ARBA" id="ARBA00005417"/>
    </source>
</evidence>
<reference evidence="7 8" key="1">
    <citation type="submission" date="2019-02" db="EMBL/GenBank/DDBJ databases">
        <title>Deep-cultivation of Planctomycetes and their phenomic and genomic characterization uncovers novel biology.</title>
        <authorList>
            <person name="Wiegand S."/>
            <person name="Jogler M."/>
            <person name="Boedeker C."/>
            <person name="Pinto D."/>
            <person name="Vollmers J."/>
            <person name="Rivas-Marin E."/>
            <person name="Kohn T."/>
            <person name="Peeters S.H."/>
            <person name="Heuer A."/>
            <person name="Rast P."/>
            <person name="Oberbeckmann S."/>
            <person name="Bunk B."/>
            <person name="Jeske O."/>
            <person name="Meyerdierks A."/>
            <person name="Storesund J.E."/>
            <person name="Kallscheuer N."/>
            <person name="Luecker S."/>
            <person name="Lage O.M."/>
            <person name="Pohl T."/>
            <person name="Merkel B.J."/>
            <person name="Hornburger P."/>
            <person name="Mueller R.-W."/>
            <person name="Bruemmer F."/>
            <person name="Labrenz M."/>
            <person name="Spormann A.M."/>
            <person name="Op den Camp H."/>
            <person name="Overmann J."/>
            <person name="Amann R."/>
            <person name="Jetten M.S.M."/>
            <person name="Mascher T."/>
            <person name="Medema M.H."/>
            <person name="Devos D.P."/>
            <person name="Kaster A.-K."/>
            <person name="Ovreas L."/>
            <person name="Rohde M."/>
            <person name="Galperin M.Y."/>
            <person name="Jogler C."/>
        </authorList>
    </citation>
    <scope>NUCLEOTIDE SEQUENCE [LARGE SCALE GENOMIC DNA]</scope>
    <source>
        <strain evidence="7 8">CA12</strain>
    </source>
</reference>
<dbReference type="PROSITE" id="PS50893">
    <property type="entry name" value="ABC_TRANSPORTER_2"/>
    <property type="match status" value="1"/>
</dbReference>
<evidence type="ECO:0000256" key="4">
    <source>
        <dbReference type="ARBA" id="ARBA00022840"/>
    </source>
</evidence>
<organism evidence="7 8">
    <name type="scientific">Alienimonas californiensis</name>
    <dbReference type="NCBI Taxonomy" id="2527989"/>
    <lineage>
        <taxon>Bacteria</taxon>
        <taxon>Pseudomonadati</taxon>
        <taxon>Planctomycetota</taxon>
        <taxon>Planctomycetia</taxon>
        <taxon>Planctomycetales</taxon>
        <taxon>Planctomycetaceae</taxon>
        <taxon>Alienimonas</taxon>
    </lineage>
</organism>
<dbReference type="InterPro" id="IPR003439">
    <property type="entry name" value="ABC_transporter-like_ATP-bd"/>
</dbReference>